<dbReference type="STRING" id="81972.D7L0G8"/>
<sequence length="50" mass="5418">MSPPPPPDSVELTVFGIVNENGRMSDEFQIGDYDAESAETLGNPPRVELV</sequence>
<gene>
    <name evidence="1" type="ORF">ARALYDRAFT_896339</name>
</gene>
<dbReference type="AlphaFoldDB" id="D7L0G8"/>
<reference evidence="2" key="1">
    <citation type="journal article" date="2011" name="Nat. Genet.">
        <title>The Arabidopsis lyrata genome sequence and the basis of rapid genome size change.</title>
        <authorList>
            <person name="Hu T.T."/>
            <person name="Pattyn P."/>
            <person name="Bakker E.G."/>
            <person name="Cao J."/>
            <person name="Cheng J.-F."/>
            <person name="Clark R.M."/>
            <person name="Fahlgren N."/>
            <person name="Fawcett J.A."/>
            <person name="Grimwood J."/>
            <person name="Gundlach H."/>
            <person name="Haberer G."/>
            <person name="Hollister J.D."/>
            <person name="Ossowski S."/>
            <person name="Ottilar R.P."/>
            <person name="Salamov A.A."/>
            <person name="Schneeberger K."/>
            <person name="Spannagl M."/>
            <person name="Wang X."/>
            <person name="Yang L."/>
            <person name="Nasrallah M.E."/>
            <person name="Bergelson J."/>
            <person name="Carrington J.C."/>
            <person name="Gaut B.S."/>
            <person name="Schmutz J."/>
            <person name="Mayer K.F.X."/>
            <person name="Van de Peer Y."/>
            <person name="Grigoriev I.V."/>
            <person name="Nordborg M."/>
            <person name="Weigel D."/>
            <person name="Guo Y.-L."/>
        </authorList>
    </citation>
    <scope>NUCLEOTIDE SEQUENCE [LARGE SCALE GENOMIC DNA]</scope>
    <source>
        <strain evidence="2">cv. MN47</strain>
    </source>
</reference>
<dbReference type="EMBL" id="GL348715">
    <property type="protein sequence ID" value="EFH60634.1"/>
    <property type="molecule type" value="Genomic_DNA"/>
</dbReference>
<accession>D7L0G8</accession>
<evidence type="ECO:0000313" key="1">
    <source>
        <dbReference type="EMBL" id="EFH60634.1"/>
    </source>
</evidence>
<organism evidence="2">
    <name type="scientific">Arabidopsis lyrata subsp. lyrata</name>
    <name type="common">Lyre-leaved rock-cress</name>
    <dbReference type="NCBI Taxonomy" id="81972"/>
    <lineage>
        <taxon>Eukaryota</taxon>
        <taxon>Viridiplantae</taxon>
        <taxon>Streptophyta</taxon>
        <taxon>Embryophyta</taxon>
        <taxon>Tracheophyta</taxon>
        <taxon>Spermatophyta</taxon>
        <taxon>Magnoliopsida</taxon>
        <taxon>eudicotyledons</taxon>
        <taxon>Gunneridae</taxon>
        <taxon>Pentapetalae</taxon>
        <taxon>rosids</taxon>
        <taxon>malvids</taxon>
        <taxon>Brassicales</taxon>
        <taxon>Brassicaceae</taxon>
        <taxon>Camelineae</taxon>
        <taxon>Arabidopsis</taxon>
    </lineage>
</organism>
<dbReference type="Proteomes" id="UP000008694">
    <property type="component" value="Unassembled WGS sequence"/>
</dbReference>
<protein>
    <submittedName>
        <fullName evidence="1">Uncharacterized protein</fullName>
    </submittedName>
</protein>
<keyword evidence="2" id="KW-1185">Reference proteome</keyword>
<evidence type="ECO:0000313" key="2">
    <source>
        <dbReference type="Proteomes" id="UP000008694"/>
    </source>
</evidence>
<proteinExistence type="predicted"/>
<dbReference type="Gramene" id="scaffold_300309.1">
    <property type="protein sequence ID" value="scaffold_300309.1"/>
    <property type="gene ID" value="scaffold_300309.1"/>
</dbReference>
<name>D7L0G8_ARALL</name>
<dbReference type="HOGENOM" id="CLU_3127031_0_0_1"/>